<dbReference type="AlphaFoldDB" id="A0A074ZX58"/>
<name>A0A074ZX58_OPIVI</name>
<dbReference type="Proteomes" id="UP000054324">
    <property type="component" value="Unassembled WGS sequence"/>
</dbReference>
<sequence length="289" mass="32197">MLLDRPLTIYTRDRTQTRSCKHGQTLRIVTEQRAVHTVSRSSSMELDGDGGGMIRARRTTRPTRPLLRLASLNSVDQTKESGGLRGRVQKMSQLVVFEETSAQAAQCTTTTTTTTIIQARRWRDDRKTGAKSASVQANIYARVRTHDNSHHHQTYEQFRRHPITHVHTYKLATGYGGALGYAVNRFGDYGPTRLVDGRHAAHGESPLGYHMRNVTKKQVTSKHPSIHPSTDVRTQGGRLSPVLAQPWGKDGGSWCGVFSHYGVDKLYDTLCSLGKDAPHRLINSLAPPH</sequence>
<evidence type="ECO:0000313" key="2">
    <source>
        <dbReference type="Proteomes" id="UP000054324"/>
    </source>
</evidence>
<dbReference type="KEGG" id="ovi:T265_02157"/>
<protein>
    <submittedName>
        <fullName evidence="1">Uncharacterized protein</fullName>
    </submittedName>
</protein>
<evidence type="ECO:0000313" key="1">
    <source>
        <dbReference type="EMBL" id="KER31651.1"/>
    </source>
</evidence>
<organism evidence="1 2">
    <name type="scientific">Opisthorchis viverrini</name>
    <name type="common">Southeast Asian liver fluke</name>
    <dbReference type="NCBI Taxonomy" id="6198"/>
    <lineage>
        <taxon>Eukaryota</taxon>
        <taxon>Metazoa</taxon>
        <taxon>Spiralia</taxon>
        <taxon>Lophotrochozoa</taxon>
        <taxon>Platyhelminthes</taxon>
        <taxon>Trematoda</taxon>
        <taxon>Digenea</taxon>
        <taxon>Opisthorchiida</taxon>
        <taxon>Opisthorchiata</taxon>
        <taxon>Opisthorchiidae</taxon>
        <taxon>Opisthorchis</taxon>
    </lineage>
</organism>
<keyword evidence="2" id="KW-1185">Reference proteome</keyword>
<dbReference type="GeneID" id="20316345"/>
<dbReference type="EMBL" id="KL596643">
    <property type="protein sequence ID" value="KER31651.1"/>
    <property type="molecule type" value="Genomic_DNA"/>
</dbReference>
<proteinExistence type="predicted"/>
<accession>A0A074ZX58</accession>
<dbReference type="RefSeq" id="XP_009164595.1">
    <property type="nucleotide sequence ID" value="XM_009166331.1"/>
</dbReference>
<gene>
    <name evidence="1" type="ORF">T265_02157</name>
</gene>
<dbReference type="CTD" id="20316345"/>
<reference evidence="1 2" key="1">
    <citation type="submission" date="2013-11" db="EMBL/GenBank/DDBJ databases">
        <title>Opisthorchis viverrini - life in the bile duct.</title>
        <authorList>
            <person name="Young N.D."/>
            <person name="Nagarajan N."/>
            <person name="Lin S.J."/>
            <person name="Korhonen P.K."/>
            <person name="Jex A.R."/>
            <person name="Hall R.S."/>
            <person name="Safavi-Hemami H."/>
            <person name="Kaewkong W."/>
            <person name="Bertrand D."/>
            <person name="Gao S."/>
            <person name="Seet Q."/>
            <person name="Wongkham S."/>
            <person name="Teh B.T."/>
            <person name="Wongkham C."/>
            <person name="Intapan P.M."/>
            <person name="Maleewong W."/>
            <person name="Yang X."/>
            <person name="Hu M."/>
            <person name="Wang Z."/>
            <person name="Hofmann A."/>
            <person name="Sternberg P.W."/>
            <person name="Tan P."/>
            <person name="Wang J."/>
            <person name="Gasser R.B."/>
        </authorList>
    </citation>
    <scope>NUCLEOTIDE SEQUENCE [LARGE SCALE GENOMIC DNA]</scope>
</reference>